<keyword evidence="1" id="KW-0378">Hydrolase</keyword>
<organism evidence="3 4">
    <name type="scientific">Microvirga thermotolerans</name>
    <dbReference type="NCBI Taxonomy" id="2651334"/>
    <lineage>
        <taxon>Bacteria</taxon>
        <taxon>Pseudomonadati</taxon>
        <taxon>Pseudomonadota</taxon>
        <taxon>Alphaproteobacteria</taxon>
        <taxon>Hyphomicrobiales</taxon>
        <taxon>Methylobacteriaceae</taxon>
        <taxon>Microvirga</taxon>
    </lineage>
</organism>
<dbReference type="InterPro" id="IPR029069">
    <property type="entry name" value="HotDog_dom_sf"/>
</dbReference>
<gene>
    <name evidence="3" type="ORF">GDR74_04930</name>
</gene>
<dbReference type="EMBL" id="CP045423">
    <property type="protein sequence ID" value="QFU15609.1"/>
    <property type="molecule type" value="Genomic_DNA"/>
</dbReference>
<keyword evidence="4" id="KW-1185">Reference proteome</keyword>
<dbReference type="KEGG" id="mico:GDR74_04930"/>
<dbReference type="Proteomes" id="UP000325614">
    <property type="component" value="Chromosome"/>
</dbReference>
<reference evidence="3 4" key="1">
    <citation type="submission" date="2019-10" db="EMBL/GenBank/DDBJ databases">
        <title>Isolation, Identification of Microvirga thermotolerans HR1, a novel thermophilic bacterium and Comparative Genomics of the genus Microvirga.</title>
        <authorList>
            <person name="Li J."/>
            <person name="Zhang W."/>
            <person name="Lin M."/>
            <person name="Wang J."/>
        </authorList>
    </citation>
    <scope>NUCLEOTIDE SEQUENCE [LARGE SCALE GENOMIC DNA]</scope>
    <source>
        <strain evidence="3 4">HR1</strain>
    </source>
</reference>
<accession>A0A5P9JTX9</accession>
<dbReference type="Pfam" id="PF03061">
    <property type="entry name" value="4HBT"/>
    <property type="match status" value="1"/>
</dbReference>
<dbReference type="GO" id="GO:0005829">
    <property type="term" value="C:cytosol"/>
    <property type="evidence" value="ECO:0007669"/>
    <property type="project" value="TreeGrafter"/>
</dbReference>
<feature type="domain" description="Thioesterase" evidence="2">
    <location>
        <begin position="56"/>
        <end position="131"/>
    </location>
</feature>
<dbReference type="SUPFAM" id="SSF54637">
    <property type="entry name" value="Thioesterase/thiol ester dehydrase-isomerase"/>
    <property type="match status" value="1"/>
</dbReference>
<dbReference type="Gene3D" id="3.10.129.10">
    <property type="entry name" value="Hotdog Thioesterase"/>
    <property type="match status" value="1"/>
</dbReference>
<protein>
    <submittedName>
        <fullName evidence="3">Hotdog fold thioesterase</fullName>
    </submittedName>
</protein>
<evidence type="ECO:0000259" key="2">
    <source>
        <dbReference type="Pfam" id="PF03061"/>
    </source>
</evidence>
<dbReference type="CDD" id="cd03443">
    <property type="entry name" value="PaaI_thioesterase"/>
    <property type="match status" value="1"/>
</dbReference>
<name>A0A5P9JTX9_9HYPH</name>
<proteinExistence type="predicted"/>
<sequence length="147" mass="15670">MTLGATIATFDKAAAEEMLTGVFARWIQDLDLSIERLEANGAVLRMPFSEKLCRDNGVVCGQALMSLADTAMVFAVSAAAGAYKPMTTVDQTMHFLRPAANADVLAEARVVRLGRTMAFGSVTLTSDGDERPVALAQIAYAILPESK</sequence>
<dbReference type="AlphaFoldDB" id="A0A5P9JTX9"/>
<dbReference type="RefSeq" id="WP_152585254.1">
    <property type="nucleotide sequence ID" value="NZ_CP045423.1"/>
</dbReference>
<evidence type="ECO:0000313" key="4">
    <source>
        <dbReference type="Proteomes" id="UP000325614"/>
    </source>
</evidence>
<dbReference type="PANTHER" id="PTHR43240:SF10">
    <property type="entry name" value="BLL4964 PROTEIN"/>
    <property type="match status" value="1"/>
</dbReference>
<dbReference type="InterPro" id="IPR006683">
    <property type="entry name" value="Thioestr_dom"/>
</dbReference>
<evidence type="ECO:0000313" key="3">
    <source>
        <dbReference type="EMBL" id="QFU15609.1"/>
    </source>
</evidence>
<dbReference type="InterPro" id="IPR003736">
    <property type="entry name" value="PAAI_dom"/>
</dbReference>
<dbReference type="NCBIfam" id="TIGR00369">
    <property type="entry name" value="unchar_dom_1"/>
    <property type="match status" value="1"/>
</dbReference>
<evidence type="ECO:0000256" key="1">
    <source>
        <dbReference type="ARBA" id="ARBA00022801"/>
    </source>
</evidence>
<dbReference type="GO" id="GO:0061522">
    <property type="term" value="F:1,4-dihydroxy-2-naphthoyl-CoA thioesterase activity"/>
    <property type="evidence" value="ECO:0007669"/>
    <property type="project" value="TreeGrafter"/>
</dbReference>
<dbReference type="PANTHER" id="PTHR43240">
    <property type="entry name" value="1,4-DIHYDROXY-2-NAPHTHOYL-COA THIOESTERASE 1"/>
    <property type="match status" value="1"/>
</dbReference>